<dbReference type="PANTHER" id="PTHR35866:SF1">
    <property type="entry name" value="YKGJ FAMILY CYSTEINE CLUSTER PROTEIN"/>
    <property type="match status" value="1"/>
</dbReference>
<keyword evidence="2" id="KW-1185">Reference proteome</keyword>
<dbReference type="OrthoDB" id="9810361at2"/>
<dbReference type="Pfam" id="PF03692">
    <property type="entry name" value="CxxCxxCC"/>
    <property type="match status" value="1"/>
</dbReference>
<name>A0A2N3PI28_9HELI</name>
<evidence type="ECO:0008006" key="3">
    <source>
        <dbReference type="Google" id="ProtNLM"/>
    </source>
</evidence>
<dbReference type="EMBL" id="MBPK01000043">
    <property type="protein sequence ID" value="PKT80320.1"/>
    <property type="molecule type" value="Genomic_DNA"/>
</dbReference>
<accession>A0A2N3PI28</accession>
<protein>
    <recommendedName>
        <fullName evidence="3">YkgJ family cysteine cluster protein</fullName>
    </recommendedName>
</protein>
<sequence length="122" mass="14420">MLEHSNFPYHFNPNKCEECGGKCCTGESGYIFVSPKEIEEIAKFLGLDFENFCNNYVKKVGYRYSLLDITQDNQTYSCIFFKDGICQIYPKRPKQCVTFPFWDYYKEHFNELEKECIGVVKK</sequence>
<dbReference type="STRING" id="556267.HWAG_00925"/>
<gene>
    <name evidence="1" type="ORF">BCM31_02965</name>
</gene>
<comment type="caution">
    <text evidence="1">The sequence shown here is derived from an EMBL/GenBank/DDBJ whole genome shotgun (WGS) entry which is preliminary data.</text>
</comment>
<dbReference type="GeneID" id="97290173"/>
<dbReference type="RefSeq" id="WP_006802621.1">
    <property type="nucleotide sequence ID" value="NZ_CABKOI010000020.1"/>
</dbReference>
<dbReference type="AlphaFoldDB" id="A0A2N3PI28"/>
<dbReference type="InterPro" id="IPR005358">
    <property type="entry name" value="Puta_zinc/iron-chelating_dom"/>
</dbReference>
<evidence type="ECO:0000313" key="1">
    <source>
        <dbReference type="EMBL" id="PKT80320.1"/>
    </source>
</evidence>
<organism evidence="1 2">
    <name type="scientific">Helicobacter winghamensis</name>
    <dbReference type="NCBI Taxonomy" id="157268"/>
    <lineage>
        <taxon>Bacteria</taxon>
        <taxon>Pseudomonadati</taxon>
        <taxon>Campylobacterota</taxon>
        <taxon>Epsilonproteobacteria</taxon>
        <taxon>Campylobacterales</taxon>
        <taxon>Helicobacteraceae</taxon>
        <taxon>Helicobacter</taxon>
    </lineage>
</organism>
<reference evidence="1 2" key="1">
    <citation type="submission" date="2016-07" db="EMBL/GenBank/DDBJ databases">
        <title>Detection of Helicobacter winghamensis from caecal content of red fox (Vulpes vulpes).</title>
        <authorList>
            <person name="Zanoni R.G."/>
            <person name="Florio D."/>
            <person name="Caffara M."/>
            <person name="Renzi M."/>
            <person name="Parisi A."/>
            <person name="Pasquali F."/>
            <person name="Manfreda G."/>
        </authorList>
    </citation>
    <scope>NUCLEOTIDE SEQUENCE [LARGE SCALE GENOMIC DNA]</scope>
    <source>
        <strain evidence="1 2">295_13</strain>
    </source>
</reference>
<dbReference type="Proteomes" id="UP000233350">
    <property type="component" value="Unassembled WGS sequence"/>
</dbReference>
<dbReference type="PANTHER" id="PTHR35866">
    <property type="entry name" value="PUTATIVE-RELATED"/>
    <property type="match status" value="1"/>
</dbReference>
<evidence type="ECO:0000313" key="2">
    <source>
        <dbReference type="Proteomes" id="UP000233350"/>
    </source>
</evidence>
<proteinExistence type="predicted"/>